<dbReference type="AlphaFoldDB" id="A0A2P5W6M9"/>
<sequence length="229" mass="25997">MVSEGKNEVGPNKQKSEISSKDTHQLCSIHNKESTHEERRLRIEELDEWLTFKPRKHDKPKLRQNKLNASPNQLQLGDKVLLDATDPLITTSELNEETLLTVTSIFPYGTVQTTLEQVQLADDVRALLTTDPWDLFFVIIKLTYLELTLELCSTFHVQDVMTNFDDPGIVQFRLDSLVYQLSVPKFGIALGLYTEEFMDENDLTLSVATSTTLPQSVGTFWSPVQPPTT</sequence>
<dbReference type="EMBL" id="KZ668881">
    <property type="protein sequence ID" value="PPR86717.1"/>
    <property type="molecule type" value="Genomic_DNA"/>
</dbReference>
<organism evidence="2 3">
    <name type="scientific">Gossypium barbadense</name>
    <name type="common">Sea Island cotton</name>
    <name type="synonym">Hibiscus barbadensis</name>
    <dbReference type="NCBI Taxonomy" id="3634"/>
    <lineage>
        <taxon>Eukaryota</taxon>
        <taxon>Viridiplantae</taxon>
        <taxon>Streptophyta</taxon>
        <taxon>Embryophyta</taxon>
        <taxon>Tracheophyta</taxon>
        <taxon>Spermatophyta</taxon>
        <taxon>Magnoliopsida</taxon>
        <taxon>eudicotyledons</taxon>
        <taxon>Gunneridae</taxon>
        <taxon>Pentapetalae</taxon>
        <taxon>rosids</taxon>
        <taxon>malvids</taxon>
        <taxon>Malvales</taxon>
        <taxon>Malvaceae</taxon>
        <taxon>Malvoideae</taxon>
        <taxon>Gossypium</taxon>
    </lineage>
</organism>
<accession>A0A2P5W6M9</accession>
<dbReference type="OrthoDB" id="1685790at2759"/>
<gene>
    <name evidence="2" type="ORF">GOBAR_AA33974</name>
</gene>
<name>A0A2P5W6M9_GOSBA</name>
<reference evidence="2 3" key="1">
    <citation type="submission" date="2015-01" db="EMBL/GenBank/DDBJ databases">
        <title>Genome of allotetraploid Gossypium barbadense reveals genomic plasticity and fiber elongation in cotton evolution.</title>
        <authorList>
            <person name="Chen X."/>
            <person name="Liu X."/>
            <person name="Zhao B."/>
            <person name="Zheng H."/>
            <person name="Hu Y."/>
            <person name="Lu G."/>
            <person name="Yang C."/>
            <person name="Chen J."/>
            <person name="Shan C."/>
            <person name="Zhang L."/>
            <person name="Zhou Y."/>
            <person name="Wang L."/>
            <person name="Guo W."/>
            <person name="Bai Y."/>
            <person name="Ruan J."/>
            <person name="Shangguan X."/>
            <person name="Mao Y."/>
            <person name="Jiang J."/>
            <person name="Zhu Y."/>
            <person name="Lei J."/>
            <person name="Kang H."/>
            <person name="Chen S."/>
            <person name="He X."/>
            <person name="Wang R."/>
            <person name="Wang Y."/>
            <person name="Chen J."/>
            <person name="Wang L."/>
            <person name="Yu S."/>
            <person name="Wang B."/>
            <person name="Wei J."/>
            <person name="Song S."/>
            <person name="Lu X."/>
            <person name="Gao Z."/>
            <person name="Gu W."/>
            <person name="Deng X."/>
            <person name="Ma D."/>
            <person name="Wang S."/>
            <person name="Liang W."/>
            <person name="Fang L."/>
            <person name="Cai C."/>
            <person name="Zhu X."/>
            <person name="Zhou B."/>
            <person name="Zhang Y."/>
            <person name="Chen Z."/>
            <person name="Xu S."/>
            <person name="Zhu R."/>
            <person name="Wang S."/>
            <person name="Zhang T."/>
            <person name="Zhao G."/>
        </authorList>
    </citation>
    <scope>NUCLEOTIDE SEQUENCE [LARGE SCALE GENOMIC DNA]</scope>
    <source>
        <strain evidence="3">cv. Xinhai21</strain>
        <tissue evidence="2">Leaf</tissue>
    </source>
</reference>
<dbReference type="Proteomes" id="UP000239757">
    <property type="component" value="Unassembled WGS sequence"/>
</dbReference>
<proteinExistence type="predicted"/>
<evidence type="ECO:0000313" key="2">
    <source>
        <dbReference type="EMBL" id="PPR86717.1"/>
    </source>
</evidence>
<evidence type="ECO:0000256" key="1">
    <source>
        <dbReference type="SAM" id="MobiDB-lite"/>
    </source>
</evidence>
<feature type="region of interest" description="Disordered" evidence="1">
    <location>
        <begin position="1"/>
        <end position="34"/>
    </location>
</feature>
<feature type="compositionally biased region" description="Basic and acidic residues" evidence="1">
    <location>
        <begin position="14"/>
        <end position="34"/>
    </location>
</feature>
<evidence type="ECO:0000313" key="3">
    <source>
        <dbReference type="Proteomes" id="UP000239757"/>
    </source>
</evidence>
<protein>
    <submittedName>
        <fullName evidence="2">Uncharacterized protein</fullName>
    </submittedName>
</protein>